<dbReference type="EMBL" id="VEVO01000014">
    <property type="protein sequence ID" value="KAF0031967.1"/>
    <property type="molecule type" value="Genomic_DNA"/>
</dbReference>
<comment type="caution">
    <text evidence="2">The sequence shown here is derived from an EMBL/GenBank/DDBJ whole genome shotgun (WGS) entry which is preliminary data.</text>
</comment>
<proteinExistence type="predicted"/>
<gene>
    <name evidence="2" type="ORF">F2P81_016522</name>
</gene>
<name>A0A6A4SFE5_SCOMX</name>
<protein>
    <recommendedName>
        <fullName evidence="4">Reverse transcriptase domain-containing protein</fullName>
    </recommendedName>
</protein>
<evidence type="ECO:0000256" key="1">
    <source>
        <dbReference type="SAM" id="MobiDB-lite"/>
    </source>
</evidence>
<reference evidence="2 3" key="1">
    <citation type="submission" date="2019-06" db="EMBL/GenBank/DDBJ databases">
        <title>Draft genomes of female and male turbot (Scophthalmus maximus).</title>
        <authorList>
            <person name="Xu H."/>
            <person name="Xu X.-W."/>
            <person name="Shao C."/>
            <person name="Chen S."/>
        </authorList>
    </citation>
    <scope>NUCLEOTIDE SEQUENCE [LARGE SCALE GENOMIC DNA]</scope>
    <source>
        <strain evidence="2">Ysfricsl-2016a</strain>
        <tissue evidence="2">Blood</tissue>
    </source>
</reference>
<feature type="region of interest" description="Disordered" evidence="1">
    <location>
        <begin position="90"/>
        <end position="109"/>
    </location>
</feature>
<evidence type="ECO:0000313" key="3">
    <source>
        <dbReference type="Proteomes" id="UP000438429"/>
    </source>
</evidence>
<dbReference type="AlphaFoldDB" id="A0A6A4SFE5"/>
<organism evidence="2 3">
    <name type="scientific">Scophthalmus maximus</name>
    <name type="common">Turbot</name>
    <name type="synonym">Psetta maxima</name>
    <dbReference type="NCBI Taxonomy" id="52904"/>
    <lineage>
        <taxon>Eukaryota</taxon>
        <taxon>Metazoa</taxon>
        <taxon>Chordata</taxon>
        <taxon>Craniata</taxon>
        <taxon>Vertebrata</taxon>
        <taxon>Euteleostomi</taxon>
        <taxon>Actinopterygii</taxon>
        <taxon>Neopterygii</taxon>
        <taxon>Teleostei</taxon>
        <taxon>Neoteleostei</taxon>
        <taxon>Acanthomorphata</taxon>
        <taxon>Carangaria</taxon>
        <taxon>Pleuronectiformes</taxon>
        <taxon>Pleuronectoidei</taxon>
        <taxon>Scophthalmidae</taxon>
        <taxon>Scophthalmus</taxon>
    </lineage>
</organism>
<sequence>MATGSVLSPLLYSLYTNDCAARHNSNTIVKFADNTVVVGGKKISDFCPQRRRSYTPLLIDGTPVERGKLTAPSDDRVQLSRATLCRDEEPPQQTRCVSARSVHLMQGRS</sequence>
<evidence type="ECO:0000313" key="2">
    <source>
        <dbReference type="EMBL" id="KAF0031967.1"/>
    </source>
</evidence>
<accession>A0A6A4SFE5</accession>
<dbReference type="Proteomes" id="UP000438429">
    <property type="component" value="Unassembled WGS sequence"/>
</dbReference>
<evidence type="ECO:0008006" key="4">
    <source>
        <dbReference type="Google" id="ProtNLM"/>
    </source>
</evidence>